<gene>
    <name evidence="2" type="ORF">ACFQRF_15425</name>
</gene>
<evidence type="ECO:0000313" key="3">
    <source>
        <dbReference type="Proteomes" id="UP001596540"/>
    </source>
</evidence>
<evidence type="ECO:0000313" key="2">
    <source>
        <dbReference type="EMBL" id="MFC7329129.1"/>
    </source>
</evidence>
<evidence type="ECO:0000256" key="1">
    <source>
        <dbReference type="SAM" id="MobiDB-lite"/>
    </source>
</evidence>
<sequence>MLAEPPRRGRPANMGRRGRGPRLGQATRQPPRLLAELVTFGENNHRGDHGSRCPDHGEYGALKSQSRLCAASKSGPEFFFDNQLKNDGDRLARDALWRTTSGFAALSRTNAISIGERKSNLERPAMKTEAFNSSRICSDLRE</sequence>
<feature type="region of interest" description="Disordered" evidence="1">
    <location>
        <begin position="1"/>
        <end position="31"/>
    </location>
</feature>
<dbReference type="Proteomes" id="UP001596540">
    <property type="component" value="Unassembled WGS sequence"/>
</dbReference>
<accession>A0ABW2KGN8</accession>
<protein>
    <submittedName>
        <fullName evidence="2">Uncharacterized protein</fullName>
    </submittedName>
</protein>
<name>A0ABW2KGN8_9ACTN</name>
<dbReference type="EMBL" id="JBHTBH010000007">
    <property type="protein sequence ID" value="MFC7329129.1"/>
    <property type="molecule type" value="Genomic_DNA"/>
</dbReference>
<comment type="caution">
    <text evidence="2">The sequence shown here is derived from an EMBL/GenBank/DDBJ whole genome shotgun (WGS) entry which is preliminary data.</text>
</comment>
<proteinExistence type="predicted"/>
<organism evidence="2 3">
    <name type="scientific">Marinactinospora rubrisoli</name>
    <dbReference type="NCBI Taxonomy" id="2715399"/>
    <lineage>
        <taxon>Bacteria</taxon>
        <taxon>Bacillati</taxon>
        <taxon>Actinomycetota</taxon>
        <taxon>Actinomycetes</taxon>
        <taxon>Streptosporangiales</taxon>
        <taxon>Nocardiopsidaceae</taxon>
        <taxon>Marinactinospora</taxon>
    </lineage>
</organism>
<reference evidence="3" key="1">
    <citation type="journal article" date="2019" name="Int. J. Syst. Evol. Microbiol.">
        <title>The Global Catalogue of Microorganisms (GCM) 10K type strain sequencing project: providing services to taxonomists for standard genome sequencing and annotation.</title>
        <authorList>
            <consortium name="The Broad Institute Genomics Platform"/>
            <consortium name="The Broad Institute Genome Sequencing Center for Infectious Disease"/>
            <person name="Wu L."/>
            <person name="Ma J."/>
        </authorList>
    </citation>
    <scope>NUCLEOTIDE SEQUENCE [LARGE SCALE GENOMIC DNA]</scope>
    <source>
        <strain evidence="3">CGMCC 4.7382</strain>
    </source>
</reference>
<keyword evidence="3" id="KW-1185">Reference proteome</keyword>